<dbReference type="Proteomes" id="UP000749740">
    <property type="component" value="Unassembled WGS sequence"/>
</dbReference>
<dbReference type="GeneID" id="66140769"/>
<dbReference type="RefSeq" id="WP_207240932.1">
    <property type="nucleotide sequence ID" value="NZ_CP071454.1"/>
</dbReference>
<dbReference type="InterPro" id="IPR025365">
    <property type="entry name" value="DUF4269"/>
</dbReference>
<dbReference type="Pfam" id="PF14091">
    <property type="entry name" value="DUF4269"/>
    <property type="match status" value="1"/>
</dbReference>
<reference evidence="1 4" key="1">
    <citation type="submission" date="2020-04" db="EMBL/GenBank/DDBJ databases">
        <title>Global-level population genomics: horizontal gene transfer, symbiosis and evolution in Rhizobia.</title>
        <authorList>
            <person name="Gai Y."/>
        </authorList>
    </citation>
    <scope>NUCLEOTIDE SEQUENCE</scope>
    <source>
        <strain evidence="2 4">BLR33</strain>
        <strain evidence="1">BLR57</strain>
    </source>
</reference>
<accession>A0A9Q3M705</accession>
<name>A0A9Q3M705_9HYPH</name>
<dbReference type="AlphaFoldDB" id="A0A9Q3M705"/>
<keyword evidence="4" id="KW-1185">Reference proteome</keyword>
<evidence type="ECO:0000313" key="4">
    <source>
        <dbReference type="Proteomes" id="UP000770629"/>
    </source>
</evidence>
<comment type="caution">
    <text evidence="1">The sequence shown here is derived from an EMBL/GenBank/DDBJ whole genome shotgun (WGS) entry which is preliminary data.</text>
</comment>
<protein>
    <submittedName>
        <fullName evidence="1">DUF4269 domain-containing protein</fullName>
    </submittedName>
</protein>
<dbReference type="EMBL" id="JABDYC010000002">
    <property type="protein sequence ID" value="MBX5022471.1"/>
    <property type="molecule type" value="Genomic_DNA"/>
</dbReference>
<evidence type="ECO:0000313" key="3">
    <source>
        <dbReference type="Proteomes" id="UP000749740"/>
    </source>
</evidence>
<dbReference type="EMBL" id="JABDYF010000012">
    <property type="protein sequence ID" value="MBX5092390.1"/>
    <property type="molecule type" value="Genomic_DNA"/>
</dbReference>
<proteinExistence type="predicted"/>
<evidence type="ECO:0000313" key="1">
    <source>
        <dbReference type="EMBL" id="MBX5022471.1"/>
    </source>
</evidence>
<evidence type="ECO:0000313" key="2">
    <source>
        <dbReference type="EMBL" id="MBX5092390.1"/>
    </source>
</evidence>
<gene>
    <name evidence="2" type="ORF">HJB60_24920</name>
    <name evidence="1" type="ORF">HJB63_07755</name>
</gene>
<organism evidence="1 3">
    <name type="scientific">Rhizobium lentis</name>
    <dbReference type="NCBI Taxonomy" id="1138194"/>
    <lineage>
        <taxon>Bacteria</taxon>
        <taxon>Pseudomonadati</taxon>
        <taxon>Pseudomonadota</taxon>
        <taxon>Alphaproteobacteria</taxon>
        <taxon>Hyphomicrobiales</taxon>
        <taxon>Rhizobiaceae</taxon>
        <taxon>Rhizobium/Agrobacterium group</taxon>
        <taxon>Rhizobium</taxon>
    </lineage>
</organism>
<dbReference type="Proteomes" id="UP000770629">
    <property type="component" value="Unassembled WGS sequence"/>
</dbReference>
<sequence>MKRPYFMEALSRINLLETLAPFDPHVAGTPPLGLDLPTSDIDVLCYAPDPQLFTRTVWDAYSTCDEFSVRQWTGRERPIIAAFAAADWTFELFGQALPVPEQHGWKHFQVEHRLLGIGGSRFRAAVMQLRDGGMKTEPAFAATLGLETSDPYEALFEMAGWPDEALAALLQERGF</sequence>